<evidence type="ECO:0000313" key="2">
    <source>
        <dbReference type="Proteomes" id="UP000253741"/>
    </source>
</evidence>
<name>A0A370B813_9ACTN</name>
<dbReference type="OrthoDB" id="4189429at2"/>
<sequence length="75" mass="7916">MSTYTEALAAARTVGAAHARDEQEMALFCAGPLQTLAGAVSPQLVWEGAQRRGLTTQDLAALCARDKAAVADLQW</sequence>
<organism evidence="1 2">
    <name type="scientific">Streptomyces corynorhini</name>
    <dbReference type="NCBI Taxonomy" id="2282652"/>
    <lineage>
        <taxon>Bacteria</taxon>
        <taxon>Bacillati</taxon>
        <taxon>Actinomycetota</taxon>
        <taxon>Actinomycetes</taxon>
        <taxon>Kitasatosporales</taxon>
        <taxon>Streptomycetaceae</taxon>
        <taxon>Streptomyces</taxon>
    </lineage>
</organism>
<dbReference type="Proteomes" id="UP000253741">
    <property type="component" value="Unassembled WGS sequence"/>
</dbReference>
<dbReference type="RefSeq" id="WP_114623680.1">
    <property type="nucleotide sequence ID" value="NZ_QQNA01000080.1"/>
</dbReference>
<proteinExistence type="predicted"/>
<keyword evidence="2" id="KW-1185">Reference proteome</keyword>
<protein>
    <submittedName>
        <fullName evidence="1">Uncharacterized protein</fullName>
    </submittedName>
</protein>
<comment type="caution">
    <text evidence="1">The sequence shown here is derived from an EMBL/GenBank/DDBJ whole genome shotgun (WGS) entry which is preliminary data.</text>
</comment>
<dbReference type="AlphaFoldDB" id="A0A370B813"/>
<dbReference type="EMBL" id="QQNA01000080">
    <property type="protein sequence ID" value="RDG37940.1"/>
    <property type="molecule type" value="Genomic_DNA"/>
</dbReference>
<reference evidence="1 2" key="1">
    <citation type="submission" date="2018-07" db="EMBL/GenBank/DDBJ databases">
        <title>Streptomyces species from bats.</title>
        <authorList>
            <person name="Dunlap C."/>
        </authorList>
    </citation>
    <scope>NUCLEOTIDE SEQUENCE [LARGE SCALE GENOMIC DNA]</scope>
    <source>
        <strain evidence="1 2">AC230</strain>
    </source>
</reference>
<evidence type="ECO:0000313" key="1">
    <source>
        <dbReference type="EMBL" id="RDG37940.1"/>
    </source>
</evidence>
<gene>
    <name evidence="1" type="ORF">DVH02_11495</name>
</gene>
<accession>A0A370B813</accession>